<name>A0A521F620_9BACL</name>
<evidence type="ECO:0000313" key="3">
    <source>
        <dbReference type="Proteomes" id="UP000315636"/>
    </source>
</evidence>
<gene>
    <name evidence="2" type="ORF">SAMN06264849_11336</name>
</gene>
<dbReference type="InterPro" id="IPR010982">
    <property type="entry name" value="Lambda_DNA-bd_dom_sf"/>
</dbReference>
<sequence>MTLKKIADYFDVSVDYILGHKVSNIEAEEKFDLKEFLEKNETAHWGGVPLNDELREYFSDLLETVIKREEAKKNQGQTLD</sequence>
<dbReference type="Proteomes" id="UP000315636">
    <property type="component" value="Unassembled WGS sequence"/>
</dbReference>
<dbReference type="AlphaFoldDB" id="A0A521F620"/>
<dbReference type="PROSITE" id="PS50943">
    <property type="entry name" value="HTH_CROC1"/>
    <property type="match status" value="1"/>
</dbReference>
<keyword evidence="3" id="KW-1185">Reference proteome</keyword>
<dbReference type="InterPro" id="IPR001387">
    <property type="entry name" value="Cro/C1-type_HTH"/>
</dbReference>
<dbReference type="Gene3D" id="1.10.260.40">
    <property type="entry name" value="lambda repressor-like DNA-binding domains"/>
    <property type="match status" value="1"/>
</dbReference>
<evidence type="ECO:0000313" key="2">
    <source>
        <dbReference type="EMBL" id="SMO91583.1"/>
    </source>
</evidence>
<dbReference type="GO" id="GO:0003677">
    <property type="term" value="F:DNA binding"/>
    <property type="evidence" value="ECO:0007669"/>
    <property type="project" value="InterPro"/>
</dbReference>
<accession>A0A521F620</accession>
<evidence type="ECO:0000259" key="1">
    <source>
        <dbReference type="PROSITE" id="PS50943"/>
    </source>
</evidence>
<organism evidence="2 3">
    <name type="scientific">Melghirimyces algeriensis</name>
    <dbReference type="NCBI Taxonomy" id="910412"/>
    <lineage>
        <taxon>Bacteria</taxon>
        <taxon>Bacillati</taxon>
        <taxon>Bacillota</taxon>
        <taxon>Bacilli</taxon>
        <taxon>Bacillales</taxon>
        <taxon>Thermoactinomycetaceae</taxon>
        <taxon>Melghirimyces</taxon>
    </lineage>
</organism>
<feature type="domain" description="HTH cro/C1-type" evidence="1">
    <location>
        <begin position="2"/>
        <end position="17"/>
    </location>
</feature>
<proteinExistence type="predicted"/>
<reference evidence="2 3" key="1">
    <citation type="submission" date="2017-05" db="EMBL/GenBank/DDBJ databases">
        <authorList>
            <person name="Varghese N."/>
            <person name="Submissions S."/>
        </authorList>
    </citation>
    <scope>NUCLEOTIDE SEQUENCE [LARGE SCALE GENOMIC DNA]</scope>
    <source>
        <strain evidence="2 3">DSM 45474</strain>
    </source>
</reference>
<protein>
    <recommendedName>
        <fullName evidence="1">HTH cro/C1-type domain-containing protein</fullName>
    </recommendedName>
</protein>
<dbReference type="EMBL" id="FXTI01000013">
    <property type="protein sequence ID" value="SMO91583.1"/>
    <property type="molecule type" value="Genomic_DNA"/>
</dbReference>